<protein>
    <recommendedName>
        <fullName evidence="4">DNA-binding protein</fullName>
    </recommendedName>
</protein>
<evidence type="ECO:0000313" key="3">
    <source>
        <dbReference type="Proteomes" id="UP001317705"/>
    </source>
</evidence>
<reference evidence="2 3" key="1">
    <citation type="submission" date="2022-12" db="EMBL/GenBank/DDBJ databases">
        <title>Polyphasic characterization of Geotalea uranireducens NIT-SL11 newly isolated from a complex of sewage sludge and microbially reduced graphene oxide.</title>
        <authorList>
            <person name="Xie L."/>
            <person name="Yoshida N."/>
            <person name="Meng L."/>
        </authorList>
    </citation>
    <scope>NUCLEOTIDE SEQUENCE [LARGE SCALE GENOMIC DNA]</scope>
    <source>
        <strain evidence="2 3">NIT-SL11</strain>
    </source>
</reference>
<evidence type="ECO:0000256" key="1">
    <source>
        <dbReference type="SAM" id="SignalP"/>
    </source>
</evidence>
<gene>
    <name evidence="2" type="ORF">GURASL_37020</name>
</gene>
<feature type="signal peptide" evidence="1">
    <location>
        <begin position="1"/>
        <end position="22"/>
    </location>
</feature>
<organism evidence="2 3">
    <name type="scientific">Geotalea uraniireducens</name>
    <dbReference type="NCBI Taxonomy" id="351604"/>
    <lineage>
        <taxon>Bacteria</taxon>
        <taxon>Pseudomonadati</taxon>
        <taxon>Thermodesulfobacteriota</taxon>
        <taxon>Desulfuromonadia</taxon>
        <taxon>Geobacterales</taxon>
        <taxon>Geobacteraceae</taxon>
        <taxon>Geotalea</taxon>
    </lineage>
</organism>
<accession>A0ABM8EQL2</accession>
<evidence type="ECO:0000313" key="2">
    <source>
        <dbReference type="EMBL" id="BDV44779.1"/>
    </source>
</evidence>
<dbReference type="RefSeq" id="WP_282000868.1">
    <property type="nucleotide sequence ID" value="NZ_AP027151.1"/>
</dbReference>
<dbReference type="EMBL" id="AP027151">
    <property type="protein sequence ID" value="BDV44779.1"/>
    <property type="molecule type" value="Genomic_DNA"/>
</dbReference>
<dbReference type="Proteomes" id="UP001317705">
    <property type="component" value="Chromosome"/>
</dbReference>
<keyword evidence="1" id="KW-0732">Signal</keyword>
<keyword evidence="3" id="KW-1185">Reference proteome</keyword>
<name>A0ABM8EQL2_9BACT</name>
<feature type="chain" id="PRO_5046215580" description="DNA-binding protein" evidence="1">
    <location>
        <begin position="23"/>
        <end position="244"/>
    </location>
</feature>
<sequence length="244" mass="25635">MKMALRLAALAGVLSFTLQAHAFSHSQPMGGDTTMGGVTTVPLSGKVVETFNSGGYTYVSLEKDGKKTWVAIPETAVEVGRELSLKPGVEMTNFQSKGLKRTFATIYFSEGLASSVESTKGKGSKGSSGGVTVPAEKITVKKATGPDAYTIAEVYKEKAKLDGKKVTVRGKVTKVSAGIMGRNWVHIQDGTGNAEAGSHDLTVTSQDLPAVGEVVTVNGTLHSNRDFGGGYKYQAIVEDGTIKQ</sequence>
<evidence type="ECO:0008006" key="4">
    <source>
        <dbReference type="Google" id="ProtNLM"/>
    </source>
</evidence>
<proteinExistence type="predicted"/>